<sequence length="82" mass="8831">MRKLTFCGLNSADAQSSLPDVSQFSTLQEMMEATVQLLHGVAGSTASPSADDFKQAELELLSHAQAESFPEDLTQLQKDVTS</sequence>
<name>A0AAD7W6M5_9TELE</name>
<dbReference type="AlphaFoldDB" id="A0AAD7W6M5"/>
<reference evidence="1" key="1">
    <citation type="journal article" date="2023" name="Science">
        <title>Genome structures resolve the early diversification of teleost fishes.</title>
        <authorList>
            <person name="Parey E."/>
            <person name="Louis A."/>
            <person name="Montfort J."/>
            <person name="Bouchez O."/>
            <person name="Roques C."/>
            <person name="Iampietro C."/>
            <person name="Lluch J."/>
            <person name="Castinel A."/>
            <person name="Donnadieu C."/>
            <person name="Desvignes T."/>
            <person name="Floi Bucao C."/>
            <person name="Jouanno E."/>
            <person name="Wen M."/>
            <person name="Mejri S."/>
            <person name="Dirks R."/>
            <person name="Jansen H."/>
            <person name="Henkel C."/>
            <person name="Chen W.J."/>
            <person name="Zahm M."/>
            <person name="Cabau C."/>
            <person name="Klopp C."/>
            <person name="Thompson A.W."/>
            <person name="Robinson-Rechavi M."/>
            <person name="Braasch I."/>
            <person name="Lecointre G."/>
            <person name="Bobe J."/>
            <person name="Postlethwait J.H."/>
            <person name="Berthelot C."/>
            <person name="Roest Crollius H."/>
            <person name="Guiguen Y."/>
        </authorList>
    </citation>
    <scope>NUCLEOTIDE SEQUENCE</scope>
    <source>
        <strain evidence="1">NC1722</strain>
    </source>
</reference>
<evidence type="ECO:0000313" key="2">
    <source>
        <dbReference type="Proteomes" id="UP001221898"/>
    </source>
</evidence>
<protein>
    <submittedName>
        <fullName evidence="1">Uncharacterized protein</fullName>
    </submittedName>
</protein>
<evidence type="ECO:0000313" key="1">
    <source>
        <dbReference type="EMBL" id="KAJ8385318.1"/>
    </source>
</evidence>
<organism evidence="1 2">
    <name type="scientific">Aldrovandia affinis</name>
    <dbReference type="NCBI Taxonomy" id="143900"/>
    <lineage>
        <taxon>Eukaryota</taxon>
        <taxon>Metazoa</taxon>
        <taxon>Chordata</taxon>
        <taxon>Craniata</taxon>
        <taxon>Vertebrata</taxon>
        <taxon>Euteleostomi</taxon>
        <taxon>Actinopterygii</taxon>
        <taxon>Neopterygii</taxon>
        <taxon>Teleostei</taxon>
        <taxon>Notacanthiformes</taxon>
        <taxon>Halosauridae</taxon>
        <taxon>Aldrovandia</taxon>
    </lineage>
</organism>
<accession>A0AAD7W6M5</accession>
<proteinExistence type="predicted"/>
<gene>
    <name evidence="1" type="ORF">AAFF_G00190340</name>
</gene>
<dbReference type="EMBL" id="JAINUG010000253">
    <property type="protein sequence ID" value="KAJ8385318.1"/>
    <property type="molecule type" value="Genomic_DNA"/>
</dbReference>
<keyword evidence="2" id="KW-1185">Reference proteome</keyword>
<comment type="caution">
    <text evidence="1">The sequence shown here is derived from an EMBL/GenBank/DDBJ whole genome shotgun (WGS) entry which is preliminary data.</text>
</comment>
<dbReference type="Proteomes" id="UP001221898">
    <property type="component" value="Unassembled WGS sequence"/>
</dbReference>